<feature type="signal peptide" evidence="4">
    <location>
        <begin position="1"/>
        <end position="31"/>
    </location>
</feature>
<dbReference type="EMBL" id="LANI01000017">
    <property type="protein sequence ID" value="KKJ76800.1"/>
    <property type="molecule type" value="Genomic_DNA"/>
</dbReference>
<dbReference type="AlphaFoldDB" id="A0A0M2R9Y3"/>
<dbReference type="PIRSF" id="PIRSF006470">
    <property type="entry name" value="DctB"/>
    <property type="match status" value="1"/>
</dbReference>
<dbReference type="InterPro" id="IPR018389">
    <property type="entry name" value="DctP_fam"/>
</dbReference>
<dbReference type="PANTHER" id="PTHR33376">
    <property type="match status" value="1"/>
</dbReference>
<comment type="similarity">
    <text evidence="1">Belongs to the bacterial solute-binding protein 7 family.</text>
</comment>
<keyword evidence="2" id="KW-0813">Transport</keyword>
<dbReference type="OrthoDB" id="8673861at2"/>
<reference evidence="5 6" key="1">
    <citation type="submission" date="2015-03" db="EMBL/GenBank/DDBJ databases">
        <title>Genome sequence of Kiloniella sp. P1-1, isolated from the gut microflora of Pacific white shrimp, Penaeus vannamei.</title>
        <authorList>
            <person name="Shao Z."/>
            <person name="Wang L."/>
            <person name="Li X."/>
        </authorList>
    </citation>
    <scope>NUCLEOTIDE SEQUENCE [LARGE SCALE GENOMIC DNA]</scope>
    <source>
        <strain evidence="5 6">P1-1</strain>
    </source>
</reference>
<dbReference type="NCBIfam" id="NF037995">
    <property type="entry name" value="TRAP_S1"/>
    <property type="match status" value="1"/>
</dbReference>
<accession>A0A0M2R9Y3</accession>
<proteinExistence type="inferred from homology"/>
<dbReference type="RefSeq" id="WP_046507326.1">
    <property type="nucleotide sequence ID" value="NZ_LANI01000017.1"/>
</dbReference>
<dbReference type="Proteomes" id="UP000034491">
    <property type="component" value="Unassembled WGS sequence"/>
</dbReference>
<keyword evidence="3 4" id="KW-0732">Signal</keyword>
<dbReference type="GO" id="GO:0055085">
    <property type="term" value="P:transmembrane transport"/>
    <property type="evidence" value="ECO:0007669"/>
    <property type="project" value="InterPro"/>
</dbReference>
<gene>
    <name evidence="5" type="ORF">WH95_11280</name>
</gene>
<dbReference type="Pfam" id="PF03480">
    <property type="entry name" value="DctP"/>
    <property type="match status" value="1"/>
</dbReference>
<feature type="chain" id="PRO_5005640577" evidence="4">
    <location>
        <begin position="32"/>
        <end position="340"/>
    </location>
</feature>
<protein>
    <submittedName>
        <fullName evidence="5">ABC transporter substrate-binding protein</fullName>
    </submittedName>
</protein>
<dbReference type="PATRIC" id="fig|1549748.8.peg.425"/>
<evidence type="ECO:0000256" key="3">
    <source>
        <dbReference type="ARBA" id="ARBA00022729"/>
    </source>
</evidence>
<dbReference type="Gene3D" id="3.40.190.170">
    <property type="entry name" value="Bacterial extracellular solute-binding protein, family 7"/>
    <property type="match status" value="1"/>
</dbReference>
<dbReference type="InterPro" id="IPR004682">
    <property type="entry name" value="TRAP_DctP"/>
</dbReference>
<comment type="caution">
    <text evidence="5">The sequence shown here is derived from an EMBL/GenBank/DDBJ whole genome shotgun (WGS) entry which is preliminary data.</text>
</comment>
<organism evidence="5 6">
    <name type="scientific">Kiloniella litopenaei</name>
    <dbReference type="NCBI Taxonomy" id="1549748"/>
    <lineage>
        <taxon>Bacteria</taxon>
        <taxon>Pseudomonadati</taxon>
        <taxon>Pseudomonadota</taxon>
        <taxon>Alphaproteobacteria</taxon>
        <taxon>Rhodospirillales</taxon>
        <taxon>Kiloniellaceae</taxon>
        <taxon>Kiloniella</taxon>
    </lineage>
</organism>
<dbReference type="STRING" id="1549748.WH95_11280"/>
<dbReference type="PANTHER" id="PTHR33376:SF7">
    <property type="entry name" value="C4-DICARBOXYLATE-BINDING PROTEIN DCTB"/>
    <property type="match status" value="1"/>
</dbReference>
<dbReference type="NCBIfam" id="TIGR00787">
    <property type="entry name" value="dctP"/>
    <property type="match status" value="1"/>
</dbReference>
<evidence type="ECO:0000256" key="2">
    <source>
        <dbReference type="ARBA" id="ARBA00022448"/>
    </source>
</evidence>
<evidence type="ECO:0000256" key="1">
    <source>
        <dbReference type="ARBA" id="ARBA00009023"/>
    </source>
</evidence>
<sequence length="340" mass="37564">MFKKLSRMTTGTLTAVALLGTAMLTSGDANAEKVLRFSHTDNPGGSRQAAAEVFAEKVSEYTQGRYKVRIYPAGQLANDPKAIEQLQLGGVDFTVSATGSYATHQPSLNLTAMPFLVDTYEQGWEFYDNSAWMKSEFAKLPEKGFRVLSTWEAGFRSFTTSDPLASPKDAEGKKMRVYPNDMIRWTMEAIGFQTVVMPITDVYLSIQQGVVNGQENPVDTIKSLRFYEVAPNITLTRHVYSPLPLTVSEQTWQNFSPEDQAAVQKAANEASAFSRKLVRDSVNGQIEEMKKAGATVSVPEIGPFRDSVQSVYEKAKGIYGDEVEKVLADTAEIRKKLPAN</sequence>
<dbReference type="InterPro" id="IPR038404">
    <property type="entry name" value="TRAP_DctP_sf"/>
</dbReference>
<name>A0A0M2R9Y3_9PROT</name>
<evidence type="ECO:0000313" key="5">
    <source>
        <dbReference type="EMBL" id="KKJ76800.1"/>
    </source>
</evidence>
<dbReference type="CDD" id="cd13603">
    <property type="entry name" value="PBP2_TRAP_Siap_TeaA_like"/>
    <property type="match status" value="1"/>
</dbReference>
<evidence type="ECO:0000256" key="4">
    <source>
        <dbReference type="SAM" id="SignalP"/>
    </source>
</evidence>
<evidence type="ECO:0000313" key="6">
    <source>
        <dbReference type="Proteomes" id="UP000034491"/>
    </source>
</evidence>
<dbReference type="GO" id="GO:0030288">
    <property type="term" value="C:outer membrane-bounded periplasmic space"/>
    <property type="evidence" value="ECO:0007669"/>
    <property type="project" value="InterPro"/>
</dbReference>
<keyword evidence="6" id="KW-1185">Reference proteome</keyword>